<dbReference type="RefSeq" id="WP_063340560.1">
    <property type="nucleotide sequence ID" value="NZ_LUKJ01000002.1"/>
</dbReference>
<dbReference type="AlphaFoldDB" id="A0A166QM98"/>
<name>A0A166QM98_PSEFL</name>
<evidence type="ECO:0000313" key="2">
    <source>
        <dbReference type="Proteomes" id="UP000076489"/>
    </source>
</evidence>
<dbReference type="EMBL" id="LUKJ01000002">
    <property type="protein sequence ID" value="KZN20513.1"/>
    <property type="molecule type" value="Genomic_DNA"/>
</dbReference>
<gene>
    <name evidence="1" type="ORF">A1D17_02940</name>
</gene>
<dbReference type="OrthoDB" id="6636747at2"/>
<comment type="caution">
    <text evidence="1">The sequence shown here is derived from an EMBL/GenBank/DDBJ whole genome shotgun (WGS) entry which is preliminary data.</text>
</comment>
<accession>A0A166QM98</accession>
<organism evidence="1 2">
    <name type="scientific">Pseudomonas fluorescens</name>
    <dbReference type="NCBI Taxonomy" id="294"/>
    <lineage>
        <taxon>Bacteria</taxon>
        <taxon>Pseudomonadati</taxon>
        <taxon>Pseudomonadota</taxon>
        <taxon>Gammaproteobacteria</taxon>
        <taxon>Pseudomonadales</taxon>
        <taxon>Pseudomonadaceae</taxon>
        <taxon>Pseudomonas</taxon>
    </lineage>
</organism>
<dbReference type="Proteomes" id="UP000076489">
    <property type="component" value="Unassembled WGS sequence"/>
</dbReference>
<protein>
    <submittedName>
        <fullName evidence="1">Uncharacterized protein</fullName>
    </submittedName>
</protein>
<reference evidence="1 2" key="2">
    <citation type="journal article" date="2018" name="Nature">
        <title>Mutant phenotypes for thousands of bacterial genes of unknown function.</title>
        <authorList>
            <person name="Price M.N."/>
            <person name="Wetmore K.M."/>
            <person name="Waters R.J."/>
            <person name="Callaghan M."/>
            <person name="Ray J."/>
            <person name="Liu H."/>
            <person name="Kuehl J.V."/>
            <person name="Melnyk R.A."/>
            <person name="Lamson J.S."/>
            <person name="Suh Y."/>
            <person name="Carlson H.K."/>
            <person name="Esquivel Z."/>
            <person name="Sadeeshkumar H."/>
            <person name="Chakraborty R."/>
            <person name="Zane G.M."/>
            <person name="Rubin B.E."/>
            <person name="Wall J.D."/>
            <person name="Visel A."/>
            <person name="Bristow J."/>
            <person name="Blow M.J."/>
            <person name="Arkin A.P."/>
            <person name="Deutschbauer A.M."/>
        </authorList>
    </citation>
    <scope>NUCLEOTIDE SEQUENCE [LARGE SCALE GENOMIC DNA]</scope>
    <source>
        <strain evidence="1 2">FW300-N1B4</strain>
    </source>
</reference>
<sequence length="290" mass="31382">MNNLPVDPIRVGKAILEGNKLTVDGASFTVRHRDDFAAFIQNTSAVVATALATVFSGNTGELVFADGGAGAFKFSDVEPWQQYSTAVLGYPSNPELSQVITGWCALLCLHSHFIPNEHVELKAIAFARYIASSAFKAAYATPEAVRRWDLYEEFTRTTAGITARLNGTDNKPEDPWKDVIDLSLPAPFELSHLSALTLVDAFGGDVVVMGGRAWASAGSHHFMSCVDDVSHVKRPGTFCAVLVTGGIERRFRCQSEGDSFVVRLMAPALPKFDEGEMSQEVPLLNSKPGN</sequence>
<proteinExistence type="predicted"/>
<evidence type="ECO:0000313" key="1">
    <source>
        <dbReference type="EMBL" id="KZN20513.1"/>
    </source>
</evidence>
<reference evidence="2" key="1">
    <citation type="submission" date="2016-03" db="EMBL/GenBank/DDBJ databases">
        <authorList>
            <person name="Ray J."/>
            <person name="Price M."/>
            <person name="Deutschbauer A."/>
        </authorList>
    </citation>
    <scope>NUCLEOTIDE SEQUENCE [LARGE SCALE GENOMIC DNA]</scope>
    <source>
        <strain evidence="2">FW300-N1B4</strain>
    </source>
</reference>